<feature type="transmembrane region" description="Helical" evidence="9">
    <location>
        <begin position="27"/>
        <end position="51"/>
    </location>
</feature>
<dbReference type="InterPro" id="IPR005599">
    <property type="entry name" value="GPI_mannosylTrfase"/>
</dbReference>
<dbReference type="Pfam" id="PF03901">
    <property type="entry name" value="Glyco_transf_22"/>
    <property type="match status" value="1"/>
</dbReference>
<organism evidence="10 11">
    <name type="scientific">Sphingomonas turrisvirgatae</name>
    <dbReference type="NCBI Taxonomy" id="1888892"/>
    <lineage>
        <taxon>Bacteria</taxon>
        <taxon>Pseudomonadati</taxon>
        <taxon>Pseudomonadota</taxon>
        <taxon>Alphaproteobacteria</taxon>
        <taxon>Sphingomonadales</taxon>
        <taxon>Sphingomonadaceae</taxon>
        <taxon>Sphingomonas</taxon>
    </lineage>
</organism>
<reference evidence="10 11" key="1">
    <citation type="submission" date="2016-08" db="EMBL/GenBank/DDBJ databases">
        <title>Draft genome of the agarase producing Sphingomonas sp. MCT13.</title>
        <authorList>
            <person name="D'Andrea M.M."/>
            <person name="Rossolini G.M."/>
            <person name="Thaller M.C."/>
        </authorList>
    </citation>
    <scope>NUCLEOTIDE SEQUENCE [LARGE SCALE GENOMIC DNA]</scope>
    <source>
        <strain evidence="10 11">MCT13</strain>
    </source>
</reference>
<keyword evidence="8 9" id="KW-0472">Membrane</keyword>
<dbReference type="STRING" id="1888892.BFL28_17020"/>
<feature type="transmembrane region" description="Helical" evidence="9">
    <location>
        <begin position="142"/>
        <end position="169"/>
    </location>
</feature>
<evidence type="ECO:0000256" key="5">
    <source>
        <dbReference type="ARBA" id="ARBA00022692"/>
    </source>
</evidence>
<keyword evidence="7 9" id="KW-1133">Transmembrane helix</keyword>
<evidence type="ECO:0000256" key="4">
    <source>
        <dbReference type="ARBA" id="ARBA00022679"/>
    </source>
</evidence>
<keyword evidence="5 9" id="KW-0812">Transmembrane</keyword>
<feature type="transmembrane region" description="Helical" evidence="9">
    <location>
        <begin position="271"/>
        <end position="290"/>
    </location>
</feature>
<feature type="transmembrane region" description="Helical" evidence="9">
    <location>
        <begin position="190"/>
        <end position="212"/>
    </location>
</feature>
<feature type="transmembrane region" description="Helical" evidence="9">
    <location>
        <begin position="58"/>
        <end position="76"/>
    </location>
</feature>
<keyword evidence="6" id="KW-0256">Endoplasmic reticulum</keyword>
<sequence length="415" mass="44170">MRSWLLPLLFAGPLELGEQLAPGTGLGVLLARLVCVAIAMGGVVAIAGLGWRLSRAHGMVAGFAAAIWFELAYFAPRTLSEPVATALLLGAGALLAVRDIRSARWAGLLLGLAVAVRLQYAPAALVLAAGMTPLDRRHWLNLAAGGAVALAISATAELIMGSVPLAWAWHNIHQNLVEGRAAGFGVSPPWWYLESLWQLWGPAFPLILLLAAVGARRYPALFAAALVNLAVHSLIGHKEYRFILLTTAILVALAAIGSVDVLRNRLRSGRSVAQLCGAWLLLSLACLLLGSATRQWGSSGELMSAWRTAGTVPGGCGVAMYRSHLNISTSQLLLGRDWPLYEYDAASAGAAQTSAAFNVLIAPARHAGELPAFRQLACADRRKQRFCVYVRPGTCHAISADAPHAIQSFLRRHDR</sequence>
<evidence type="ECO:0000256" key="8">
    <source>
        <dbReference type="ARBA" id="ARBA00023136"/>
    </source>
</evidence>
<feature type="transmembrane region" description="Helical" evidence="9">
    <location>
        <begin position="107"/>
        <end position="130"/>
    </location>
</feature>
<evidence type="ECO:0000256" key="6">
    <source>
        <dbReference type="ARBA" id="ARBA00022824"/>
    </source>
</evidence>
<protein>
    <recommendedName>
        <fullName evidence="12">Mannosyltransferase</fullName>
    </recommendedName>
</protein>
<dbReference type="GO" id="GO:0000030">
    <property type="term" value="F:mannosyltransferase activity"/>
    <property type="evidence" value="ECO:0007669"/>
    <property type="project" value="TreeGrafter"/>
</dbReference>
<proteinExistence type="predicted"/>
<comment type="subcellular location">
    <subcellularLocation>
        <location evidence="1">Endomembrane system</location>
        <topology evidence="1">Multi-pass membrane protein</topology>
    </subcellularLocation>
    <subcellularLocation>
        <location evidence="2">Endoplasmic reticulum membrane</location>
    </subcellularLocation>
</comment>
<dbReference type="PANTHER" id="PTHR22760">
    <property type="entry name" value="GLYCOSYLTRANSFERASE"/>
    <property type="match status" value="1"/>
</dbReference>
<evidence type="ECO:0000256" key="9">
    <source>
        <dbReference type="SAM" id="Phobius"/>
    </source>
</evidence>
<dbReference type="GO" id="GO:0012505">
    <property type="term" value="C:endomembrane system"/>
    <property type="evidence" value="ECO:0007669"/>
    <property type="project" value="UniProtKB-SubCell"/>
</dbReference>
<evidence type="ECO:0000256" key="3">
    <source>
        <dbReference type="ARBA" id="ARBA00022676"/>
    </source>
</evidence>
<dbReference type="EMBL" id="MDDS01000026">
    <property type="protein sequence ID" value="ODP37576.1"/>
    <property type="molecule type" value="Genomic_DNA"/>
</dbReference>
<feature type="transmembrane region" description="Helical" evidence="9">
    <location>
        <begin position="218"/>
        <end position="235"/>
    </location>
</feature>
<keyword evidence="11" id="KW-1185">Reference proteome</keyword>
<evidence type="ECO:0000256" key="7">
    <source>
        <dbReference type="ARBA" id="ARBA00022989"/>
    </source>
</evidence>
<keyword evidence="4" id="KW-0808">Transferase</keyword>
<evidence type="ECO:0000256" key="2">
    <source>
        <dbReference type="ARBA" id="ARBA00004586"/>
    </source>
</evidence>
<evidence type="ECO:0000313" key="10">
    <source>
        <dbReference type="EMBL" id="ODP37576.1"/>
    </source>
</evidence>
<dbReference type="AlphaFoldDB" id="A0A1E3LV02"/>
<keyword evidence="3" id="KW-0328">Glycosyltransferase</keyword>
<evidence type="ECO:0000256" key="1">
    <source>
        <dbReference type="ARBA" id="ARBA00004127"/>
    </source>
</evidence>
<gene>
    <name evidence="10" type="ORF">BFL28_17020</name>
</gene>
<evidence type="ECO:0008006" key="12">
    <source>
        <dbReference type="Google" id="ProtNLM"/>
    </source>
</evidence>
<comment type="caution">
    <text evidence="10">The sequence shown here is derived from an EMBL/GenBank/DDBJ whole genome shotgun (WGS) entry which is preliminary data.</text>
</comment>
<dbReference type="Proteomes" id="UP000094487">
    <property type="component" value="Unassembled WGS sequence"/>
</dbReference>
<feature type="transmembrane region" description="Helical" evidence="9">
    <location>
        <begin position="242"/>
        <end position="259"/>
    </location>
</feature>
<evidence type="ECO:0000313" key="11">
    <source>
        <dbReference type="Proteomes" id="UP000094487"/>
    </source>
</evidence>
<accession>A0A1E3LV02</accession>
<name>A0A1E3LV02_9SPHN</name>